<keyword evidence="2" id="KW-1185">Reference proteome</keyword>
<dbReference type="AlphaFoldDB" id="A0A554XFW0"/>
<sequence length="39" mass="4615">MVALYKKVIGSILLGLWLFYKLMRIALRVSWQRVSAMCR</sequence>
<protein>
    <submittedName>
        <fullName evidence="1">Uncharacterized protein</fullName>
    </submittedName>
</protein>
<proteinExistence type="predicted"/>
<dbReference type="EMBL" id="VJON01000015">
    <property type="protein sequence ID" value="TSE34712.1"/>
    <property type="molecule type" value="Genomic_DNA"/>
</dbReference>
<dbReference type="Proteomes" id="UP000318294">
    <property type="component" value="Unassembled WGS sequence"/>
</dbReference>
<evidence type="ECO:0000313" key="2">
    <source>
        <dbReference type="Proteomes" id="UP000318294"/>
    </source>
</evidence>
<accession>A0A554XFW0</accession>
<evidence type="ECO:0000313" key="1">
    <source>
        <dbReference type="EMBL" id="TSE34712.1"/>
    </source>
</evidence>
<reference evidence="1 2" key="1">
    <citation type="submission" date="2019-07" db="EMBL/GenBank/DDBJ databases">
        <title>Tepidimonas charontis SPSP-6 draft genome.</title>
        <authorList>
            <person name="Da Costa M.S."/>
            <person name="Froufe H.J.C."/>
            <person name="Egas C."/>
            <person name="Albuquerque L."/>
        </authorList>
    </citation>
    <scope>NUCLEOTIDE SEQUENCE [LARGE SCALE GENOMIC DNA]</scope>
    <source>
        <strain evidence="1 2">SPSP-6</strain>
    </source>
</reference>
<name>A0A554XFW0_9BURK</name>
<comment type="caution">
    <text evidence="1">The sequence shown here is derived from an EMBL/GenBank/DDBJ whole genome shotgun (WGS) entry which is preliminary data.</text>
</comment>
<gene>
    <name evidence="1" type="ORF">Tchar_01216</name>
</gene>
<organism evidence="1 2">
    <name type="scientific">Tepidimonas charontis</name>
    <dbReference type="NCBI Taxonomy" id="2267262"/>
    <lineage>
        <taxon>Bacteria</taxon>
        <taxon>Pseudomonadati</taxon>
        <taxon>Pseudomonadota</taxon>
        <taxon>Betaproteobacteria</taxon>
        <taxon>Burkholderiales</taxon>
        <taxon>Tepidimonas</taxon>
    </lineage>
</organism>